<feature type="domain" description="G" evidence="1">
    <location>
        <begin position="3"/>
        <end position="97"/>
    </location>
</feature>
<evidence type="ECO:0000259" key="1">
    <source>
        <dbReference type="Pfam" id="PF01926"/>
    </source>
</evidence>
<dbReference type="InterPro" id="IPR006073">
    <property type="entry name" value="GTP-bd"/>
</dbReference>
<dbReference type="SUPFAM" id="SSF52540">
    <property type="entry name" value="P-loop containing nucleoside triphosphate hydrolases"/>
    <property type="match status" value="1"/>
</dbReference>
<dbReference type="InParanoid" id="A0A1B7MQ41"/>
<evidence type="ECO:0000313" key="3">
    <source>
        <dbReference type="Proteomes" id="UP000092154"/>
    </source>
</evidence>
<evidence type="ECO:0000313" key="2">
    <source>
        <dbReference type="EMBL" id="OAX34718.1"/>
    </source>
</evidence>
<name>A0A1B7MQ41_9AGAM</name>
<keyword evidence="3" id="KW-1185">Reference proteome</keyword>
<proteinExistence type="predicted"/>
<protein>
    <recommendedName>
        <fullName evidence="1">G domain-containing protein</fullName>
    </recommendedName>
</protein>
<dbReference type="Gene3D" id="3.40.50.300">
    <property type="entry name" value="P-loop containing nucleotide triphosphate hydrolases"/>
    <property type="match status" value="1"/>
</dbReference>
<dbReference type="Pfam" id="PF01926">
    <property type="entry name" value="MMR_HSR1"/>
    <property type="match status" value="1"/>
</dbReference>
<gene>
    <name evidence="2" type="ORF">K503DRAFT_671809</name>
</gene>
<dbReference type="Proteomes" id="UP000092154">
    <property type="component" value="Unassembled WGS sequence"/>
</dbReference>
<feature type="non-terminal residue" evidence="2">
    <location>
        <position position="1"/>
    </location>
</feature>
<dbReference type="CDD" id="cd00882">
    <property type="entry name" value="Ras_like_GTPase"/>
    <property type="match status" value="1"/>
</dbReference>
<dbReference type="OrthoDB" id="8954335at2759"/>
<accession>A0A1B7MQ41</accession>
<sequence>RNVVVCGEVGAGKSSLINLIMGSNVAITAAGTAGCTSRYTPYDVMIGEQCFKLWDTAGLYEGSEGVVPAATARKNLTAFLRGLDQAEGVHLLIYCVRGARARAVGALLTNYKIFPSVISDGKVPIVIVVTCLEDVRPQMEDWWNRNKNELAQLGIQFSGHACVTTLKDDPMESPDILERRAQSYQEVCQLILNNCSQTPHK</sequence>
<feature type="non-terminal residue" evidence="2">
    <location>
        <position position="201"/>
    </location>
</feature>
<dbReference type="GO" id="GO:0005525">
    <property type="term" value="F:GTP binding"/>
    <property type="evidence" value="ECO:0007669"/>
    <property type="project" value="InterPro"/>
</dbReference>
<organism evidence="2 3">
    <name type="scientific">Rhizopogon vinicolor AM-OR11-026</name>
    <dbReference type="NCBI Taxonomy" id="1314800"/>
    <lineage>
        <taxon>Eukaryota</taxon>
        <taxon>Fungi</taxon>
        <taxon>Dikarya</taxon>
        <taxon>Basidiomycota</taxon>
        <taxon>Agaricomycotina</taxon>
        <taxon>Agaricomycetes</taxon>
        <taxon>Agaricomycetidae</taxon>
        <taxon>Boletales</taxon>
        <taxon>Suillineae</taxon>
        <taxon>Rhizopogonaceae</taxon>
        <taxon>Rhizopogon</taxon>
    </lineage>
</organism>
<reference evidence="2 3" key="1">
    <citation type="submission" date="2016-06" db="EMBL/GenBank/DDBJ databases">
        <title>Comparative genomics of the ectomycorrhizal sister species Rhizopogon vinicolor and Rhizopogon vesiculosus (Basidiomycota: Boletales) reveals a divergence of the mating type B locus.</title>
        <authorList>
            <consortium name="DOE Joint Genome Institute"/>
            <person name="Mujic A.B."/>
            <person name="Kuo A."/>
            <person name="Tritt A."/>
            <person name="Lipzen A."/>
            <person name="Chen C."/>
            <person name="Johnson J."/>
            <person name="Sharma A."/>
            <person name="Barry K."/>
            <person name="Grigoriev I.V."/>
            <person name="Spatafora J.W."/>
        </authorList>
    </citation>
    <scope>NUCLEOTIDE SEQUENCE [LARGE SCALE GENOMIC DNA]</scope>
    <source>
        <strain evidence="2 3">AM-OR11-026</strain>
    </source>
</reference>
<dbReference type="InterPro" id="IPR027417">
    <property type="entry name" value="P-loop_NTPase"/>
</dbReference>
<dbReference type="EMBL" id="KV448575">
    <property type="protein sequence ID" value="OAX34718.1"/>
    <property type="molecule type" value="Genomic_DNA"/>
</dbReference>
<dbReference type="AlphaFoldDB" id="A0A1B7MQ41"/>